<dbReference type="PIRSF" id="PIRSF017082">
    <property type="entry name" value="YflP"/>
    <property type="match status" value="1"/>
</dbReference>
<dbReference type="Gene3D" id="3.40.190.150">
    <property type="entry name" value="Bordetella uptake gene, domain 1"/>
    <property type="match status" value="1"/>
</dbReference>
<dbReference type="Gene3D" id="3.40.190.10">
    <property type="entry name" value="Periplasmic binding protein-like II"/>
    <property type="match status" value="1"/>
</dbReference>
<protein>
    <submittedName>
        <fullName evidence="2">Tripartite tricarboxylate transporter substrate binding protein</fullName>
    </submittedName>
</protein>
<dbReference type="SUPFAM" id="SSF53850">
    <property type="entry name" value="Periplasmic binding protein-like II"/>
    <property type="match status" value="1"/>
</dbReference>
<comment type="similarity">
    <text evidence="1">Belongs to the UPF0065 (bug) family.</text>
</comment>
<dbReference type="InterPro" id="IPR005064">
    <property type="entry name" value="BUG"/>
</dbReference>
<reference evidence="3" key="1">
    <citation type="journal article" date="2019" name="Int. J. Syst. Evol. Microbiol.">
        <title>The Global Catalogue of Microorganisms (GCM) 10K type strain sequencing project: providing services to taxonomists for standard genome sequencing and annotation.</title>
        <authorList>
            <consortium name="The Broad Institute Genomics Platform"/>
            <consortium name="The Broad Institute Genome Sequencing Center for Infectious Disease"/>
            <person name="Wu L."/>
            <person name="Ma J."/>
        </authorList>
    </citation>
    <scope>NUCLEOTIDE SEQUENCE [LARGE SCALE GENOMIC DNA]</scope>
    <source>
        <strain evidence="3">JCM 9933</strain>
    </source>
</reference>
<dbReference type="EMBL" id="BAAAFZ010000096">
    <property type="protein sequence ID" value="GAA0604889.1"/>
    <property type="molecule type" value="Genomic_DNA"/>
</dbReference>
<dbReference type="CDD" id="cd07012">
    <property type="entry name" value="PBP2_Bug_TTT"/>
    <property type="match status" value="1"/>
</dbReference>
<evidence type="ECO:0000256" key="1">
    <source>
        <dbReference type="ARBA" id="ARBA00006987"/>
    </source>
</evidence>
<dbReference type="InterPro" id="IPR042100">
    <property type="entry name" value="Bug_dom1"/>
</dbReference>
<evidence type="ECO:0000313" key="2">
    <source>
        <dbReference type="EMBL" id="GAA0604889.1"/>
    </source>
</evidence>
<dbReference type="Proteomes" id="UP001501588">
    <property type="component" value="Unassembled WGS sequence"/>
</dbReference>
<sequence length="331" mass="35124">MGHVHRRTALALGCAVALARPALGQGGGAFPNRPIRAINPFAAGGSTDVQMRSLCALASPKLGQPVVVENRTGGGGFFGMLALVNESKPDGHLLSQVGTGTPARLMMAPQAPQAPQAPLDPMTDFTWVCGMVGYLFGVAVRADAPWATWRDLVAHARANPGRVNYGTPGVGTPPHFAMEVVAQREGLHWIHVPFRGGSEVHPAVLGGQIHVGVDSSTWAPLVEEGKMRLLVVFAAERARRYPGVPTLREEGVDLVTDGRYGLAAPPGLDRGVARILHAAFREALLDPAHLAVLERYGMAALPKTPEDCAEDARQQRGADRALLERLGLRLS</sequence>
<dbReference type="Pfam" id="PF03401">
    <property type="entry name" value="TctC"/>
    <property type="match status" value="1"/>
</dbReference>
<proteinExistence type="inferred from homology"/>
<dbReference type="PANTHER" id="PTHR42928">
    <property type="entry name" value="TRICARBOXYLATE-BINDING PROTEIN"/>
    <property type="match status" value="1"/>
</dbReference>
<evidence type="ECO:0000313" key="3">
    <source>
        <dbReference type="Proteomes" id="UP001501588"/>
    </source>
</evidence>
<dbReference type="PANTHER" id="PTHR42928:SF5">
    <property type="entry name" value="BLR1237 PROTEIN"/>
    <property type="match status" value="1"/>
</dbReference>
<dbReference type="RefSeq" id="WP_343897992.1">
    <property type="nucleotide sequence ID" value="NZ_BAAAFZ010000096.1"/>
</dbReference>
<accession>A0ABP3R7F3</accession>
<organism evidence="2 3">
    <name type="scientific">Craurococcus roseus</name>
    <dbReference type="NCBI Taxonomy" id="77585"/>
    <lineage>
        <taxon>Bacteria</taxon>
        <taxon>Pseudomonadati</taxon>
        <taxon>Pseudomonadota</taxon>
        <taxon>Alphaproteobacteria</taxon>
        <taxon>Acetobacterales</taxon>
        <taxon>Acetobacteraceae</taxon>
        <taxon>Craurococcus</taxon>
    </lineage>
</organism>
<gene>
    <name evidence="2" type="ORF">GCM10009416_48130</name>
</gene>
<keyword evidence="3" id="KW-1185">Reference proteome</keyword>
<comment type="caution">
    <text evidence="2">The sequence shown here is derived from an EMBL/GenBank/DDBJ whole genome shotgun (WGS) entry which is preliminary data.</text>
</comment>
<name>A0ABP3R7F3_9PROT</name>